<evidence type="ECO:0000313" key="12">
    <source>
        <dbReference type="Proteomes" id="UP000433483"/>
    </source>
</evidence>
<dbReference type="Proteomes" id="UP000441208">
    <property type="component" value="Unassembled WGS sequence"/>
</dbReference>
<dbReference type="AlphaFoldDB" id="A0A6A3PBM5"/>
<dbReference type="EMBL" id="QXGF01010741">
    <property type="protein sequence ID" value="KAE8916351.1"/>
    <property type="molecule type" value="Genomic_DNA"/>
</dbReference>
<evidence type="ECO:0000313" key="18">
    <source>
        <dbReference type="Proteomes" id="UP000476176"/>
    </source>
</evidence>
<dbReference type="Proteomes" id="UP000476176">
    <property type="component" value="Unassembled WGS sequence"/>
</dbReference>
<name>A0A6A3PBM5_9STRA</name>
<comment type="caution">
    <text evidence="3">The sequence shown here is derived from an EMBL/GenBank/DDBJ whole genome shotgun (WGS) entry which is preliminary data.</text>
</comment>
<organism evidence="3 16">
    <name type="scientific">Phytophthora fragariae</name>
    <dbReference type="NCBI Taxonomy" id="53985"/>
    <lineage>
        <taxon>Eukaryota</taxon>
        <taxon>Sar</taxon>
        <taxon>Stramenopiles</taxon>
        <taxon>Oomycota</taxon>
        <taxon>Peronosporomycetes</taxon>
        <taxon>Peronosporales</taxon>
        <taxon>Peronosporaceae</taxon>
        <taxon>Phytophthora</taxon>
    </lineage>
</organism>
<proteinExistence type="predicted"/>
<keyword evidence="12" id="KW-1185">Reference proteome</keyword>
<dbReference type="EMBL" id="QXGB01011017">
    <property type="protein sequence ID" value="KAE9152013.1"/>
    <property type="molecule type" value="Genomic_DNA"/>
</dbReference>
<dbReference type="EMBL" id="QXFY01000870">
    <property type="protein sequence ID" value="KAE9333936.1"/>
    <property type="molecule type" value="Genomic_DNA"/>
</dbReference>
<evidence type="ECO:0000313" key="4">
    <source>
        <dbReference type="EMBL" id="KAE9059609.1"/>
    </source>
</evidence>
<dbReference type="Proteomes" id="UP000437068">
    <property type="component" value="Unassembled WGS sequence"/>
</dbReference>
<evidence type="ECO:0000313" key="3">
    <source>
        <dbReference type="EMBL" id="KAE9053634.1"/>
    </source>
</evidence>
<evidence type="ECO:0000313" key="11">
    <source>
        <dbReference type="Proteomes" id="UP000429523"/>
    </source>
</evidence>
<evidence type="ECO:0000313" key="17">
    <source>
        <dbReference type="Proteomes" id="UP000460718"/>
    </source>
</evidence>
<dbReference type="OrthoDB" id="10275453at2759"/>
<sequence>MYSSLGMATAITTKLLCSTVIVLSEARAKRVTSCDLANCHAYAESGVLPTGIPR</sequence>
<dbReference type="EMBL" id="QXFW01007646">
    <property type="protein sequence ID" value="KAE8956714.1"/>
    <property type="molecule type" value="Genomic_DNA"/>
</dbReference>
<dbReference type="EMBL" id="QXGD01011045">
    <property type="protein sequence ID" value="KAE9156485.1"/>
    <property type="molecule type" value="Genomic_DNA"/>
</dbReference>
<evidence type="ECO:0000313" key="19">
    <source>
        <dbReference type="Proteomes" id="UP000486351"/>
    </source>
</evidence>
<dbReference type="Proteomes" id="UP000486351">
    <property type="component" value="Unassembled WGS sequence"/>
</dbReference>
<evidence type="ECO:0000313" key="7">
    <source>
        <dbReference type="EMBL" id="KAE9152013.1"/>
    </source>
</evidence>
<evidence type="ECO:0000313" key="16">
    <source>
        <dbReference type="Proteomes" id="UP000441208"/>
    </source>
</evidence>
<evidence type="ECO:0000313" key="10">
    <source>
        <dbReference type="EMBL" id="KAE9333936.1"/>
    </source>
</evidence>
<evidence type="ECO:0000313" key="2">
    <source>
        <dbReference type="EMBL" id="KAE8956714.1"/>
    </source>
</evidence>
<dbReference type="Proteomes" id="UP000429523">
    <property type="component" value="Unassembled WGS sequence"/>
</dbReference>
<evidence type="ECO:0000313" key="15">
    <source>
        <dbReference type="Proteomes" id="UP000440732"/>
    </source>
</evidence>
<dbReference type="Proteomes" id="UP000488956">
    <property type="component" value="Unassembled WGS sequence"/>
</dbReference>
<protein>
    <submittedName>
        <fullName evidence="3">Uncharacterized protein</fullName>
    </submittedName>
</protein>
<dbReference type="EMBL" id="QXGC01012022">
    <property type="protein sequence ID" value="KAE9150048.1"/>
    <property type="molecule type" value="Genomic_DNA"/>
</dbReference>
<evidence type="ECO:0000313" key="14">
    <source>
        <dbReference type="Proteomes" id="UP000440367"/>
    </source>
</evidence>
<evidence type="ECO:0000313" key="1">
    <source>
        <dbReference type="EMBL" id="KAE8916351.1"/>
    </source>
</evidence>
<accession>A0A6A3PBM5</accession>
<dbReference type="Proteomes" id="UP000440732">
    <property type="component" value="Unassembled WGS sequence"/>
</dbReference>
<evidence type="ECO:0000313" key="6">
    <source>
        <dbReference type="EMBL" id="KAE9150048.1"/>
    </source>
</evidence>
<reference evidence="11 12" key="1">
    <citation type="submission" date="2018-08" db="EMBL/GenBank/DDBJ databases">
        <title>Genomic investigation of the strawberry pathogen Phytophthora fragariae indicates pathogenicity is determined by transcriptional variation in three key races.</title>
        <authorList>
            <person name="Adams T.M."/>
            <person name="Armitage A.D."/>
            <person name="Sobczyk M.K."/>
            <person name="Bates H.J."/>
            <person name="Dunwell J.M."/>
            <person name="Nellist C.F."/>
            <person name="Harrison R.J."/>
        </authorList>
    </citation>
    <scope>NUCLEOTIDE SEQUENCE [LARGE SCALE GENOMIC DNA]</scope>
    <source>
        <strain evidence="9 13">A4</strain>
        <strain evidence="8 14">BC-1</strain>
        <strain evidence="6 18">BC-23</strain>
        <strain evidence="7 12">NOV-27</strain>
        <strain evidence="4 15">NOV-5</strain>
        <strain evidence="3 16">NOV-71</strain>
        <strain evidence="10 19">NOV-77</strain>
        <strain evidence="1 11">NOV-9</strain>
        <strain evidence="5 20">ONT-3</strain>
        <strain evidence="2 17">SCRP245</strain>
    </source>
</reference>
<evidence type="ECO:0000313" key="8">
    <source>
        <dbReference type="EMBL" id="KAE9156485.1"/>
    </source>
</evidence>
<evidence type="ECO:0000313" key="20">
    <source>
        <dbReference type="Proteomes" id="UP000488956"/>
    </source>
</evidence>
<dbReference type="Proteomes" id="UP000460718">
    <property type="component" value="Unassembled WGS sequence"/>
</dbReference>
<dbReference type="Proteomes" id="UP000440367">
    <property type="component" value="Unassembled WGS sequence"/>
</dbReference>
<evidence type="ECO:0000313" key="5">
    <source>
        <dbReference type="EMBL" id="KAE9084948.1"/>
    </source>
</evidence>
<dbReference type="Proteomes" id="UP000433483">
    <property type="component" value="Unassembled WGS sequence"/>
</dbReference>
<evidence type="ECO:0000313" key="9">
    <source>
        <dbReference type="EMBL" id="KAE9263539.1"/>
    </source>
</evidence>
<dbReference type="EMBL" id="QXGE01007361">
    <property type="protein sequence ID" value="KAE9263539.1"/>
    <property type="molecule type" value="Genomic_DNA"/>
</dbReference>
<gene>
    <name evidence="9" type="ORF">PF001_g31631</name>
    <name evidence="8" type="ORF">PF002_g33608</name>
    <name evidence="6" type="ORF">PF004_g32904</name>
    <name evidence="7" type="ORF">PF005_g33477</name>
    <name evidence="4" type="ORF">PF006_g31841</name>
    <name evidence="3" type="ORF">PF007_g32893</name>
    <name evidence="10" type="ORF">PF008_g14208</name>
    <name evidence="1" type="ORF">PF009_g33326</name>
    <name evidence="5" type="ORF">PF010_g20637</name>
    <name evidence="2" type="ORF">PF011_g31385</name>
</gene>
<dbReference type="EMBL" id="QXFX01001773">
    <property type="protein sequence ID" value="KAE9084948.1"/>
    <property type="molecule type" value="Genomic_DNA"/>
</dbReference>
<dbReference type="EMBL" id="QXFZ01010791">
    <property type="protein sequence ID" value="KAE9053634.1"/>
    <property type="molecule type" value="Genomic_DNA"/>
</dbReference>
<evidence type="ECO:0000313" key="13">
    <source>
        <dbReference type="Proteomes" id="UP000437068"/>
    </source>
</evidence>
<dbReference type="EMBL" id="QXGA01007696">
    <property type="protein sequence ID" value="KAE9059609.1"/>
    <property type="molecule type" value="Genomic_DNA"/>
</dbReference>